<feature type="non-terminal residue" evidence="1">
    <location>
        <position position="59"/>
    </location>
</feature>
<protein>
    <submittedName>
        <fullName evidence="1">35574_t:CDS:1</fullName>
    </submittedName>
</protein>
<sequence length="59" mass="6857">NQQLFKDPEKDSNSDRKSYLPEKQKNHKKKQYQEPKTSITPGKELNLSIVLIAIILGYL</sequence>
<comment type="caution">
    <text evidence="1">The sequence shown here is derived from an EMBL/GenBank/DDBJ whole genome shotgun (WGS) entry which is preliminary data.</text>
</comment>
<dbReference type="Proteomes" id="UP000789920">
    <property type="component" value="Unassembled WGS sequence"/>
</dbReference>
<reference evidence="1" key="1">
    <citation type="submission" date="2021-06" db="EMBL/GenBank/DDBJ databases">
        <authorList>
            <person name="Kallberg Y."/>
            <person name="Tangrot J."/>
            <person name="Rosling A."/>
        </authorList>
    </citation>
    <scope>NUCLEOTIDE SEQUENCE</scope>
    <source>
        <strain evidence="1">MA461A</strain>
    </source>
</reference>
<proteinExistence type="predicted"/>
<keyword evidence="2" id="KW-1185">Reference proteome</keyword>
<dbReference type="EMBL" id="CAJVQC010134287">
    <property type="protein sequence ID" value="CAG8842460.1"/>
    <property type="molecule type" value="Genomic_DNA"/>
</dbReference>
<evidence type="ECO:0000313" key="2">
    <source>
        <dbReference type="Proteomes" id="UP000789920"/>
    </source>
</evidence>
<evidence type="ECO:0000313" key="1">
    <source>
        <dbReference type="EMBL" id="CAG8842460.1"/>
    </source>
</evidence>
<name>A0ACA9SLR6_9GLOM</name>
<organism evidence="1 2">
    <name type="scientific">Racocetra persica</name>
    <dbReference type="NCBI Taxonomy" id="160502"/>
    <lineage>
        <taxon>Eukaryota</taxon>
        <taxon>Fungi</taxon>
        <taxon>Fungi incertae sedis</taxon>
        <taxon>Mucoromycota</taxon>
        <taxon>Glomeromycotina</taxon>
        <taxon>Glomeromycetes</taxon>
        <taxon>Diversisporales</taxon>
        <taxon>Gigasporaceae</taxon>
        <taxon>Racocetra</taxon>
    </lineage>
</organism>
<accession>A0ACA9SLR6</accession>
<gene>
    <name evidence="1" type="ORF">RPERSI_LOCUS32329</name>
</gene>
<feature type="non-terminal residue" evidence="1">
    <location>
        <position position="1"/>
    </location>
</feature>